<feature type="domain" description="DUF6265" evidence="2">
    <location>
        <begin position="41"/>
        <end position="149"/>
    </location>
</feature>
<accession>A0A4U1L421</accession>
<evidence type="ECO:0000259" key="2">
    <source>
        <dbReference type="Pfam" id="PF19780"/>
    </source>
</evidence>
<evidence type="ECO:0000313" key="3">
    <source>
        <dbReference type="EMBL" id="TKD50990.1"/>
    </source>
</evidence>
<evidence type="ECO:0000313" key="4">
    <source>
        <dbReference type="Proteomes" id="UP000309138"/>
    </source>
</evidence>
<keyword evidence="1" id="KW-0732">Signal</keyword>
<comment type="caution">
    <text evidence="3">The sequence shown here is derived from an EMBL/GenBank/DDBJ whole genome shotgun (WGS) entry which is preliminary data.</text>
</comment>
<reference evidence="3 4" key="1">
    <citation type="submission" date="2019-04" db="EMBL/GenBank/DDBJ databases">
        <authorList>
            <person name="Yang Y."/>
            <person name="Wei D."/>
        </authorList>
    </citation>
    <scope>NUCLEOTIDE SEQUENCE [LARGE SCALE GENOMIC DNA]</scope>
    <source>
        <strain evidence="3 4">L-1-4w-11</strain>
    </source>
</reference>
<dbReference type="OrthoDB" id="7567258at2"/>
<feature type="chain" id="PRO_5020191846" description="DUF6265 domain-containing protein" evidence="1">
    <location>
        <begin position="21"/>
        <end position="168"/>
    </location>
</feature>
<dbReference type="RefSeq" id="WP_136942937.1">
    <property type="nucleotide sequence ID" value="NZ_SWKR01000002.1"/>
</dbReference>
<name>A0A4U1L421_9SPHN</name>
<organism evidence="3 4">
    <name type="scientific">Sphingomonas baiyangensis</name>
    <dbReference type="NCBI Taxonomy" id="2572576"/>
    <lineage>
        <taxon>Bacteria</taxon>
        <taxon>Pseudomonadati</taxon>
        <taxon>Pseudomonadota</taxon>
        <taxon>Alphaproteobacteria</taxon>
        <taxon>Sphingomonadales</taxon>
        <taxon>Sphingomonadaceae</taxon>
        <taxon>Sphingomonas</taxon>
    </lineage>
</organism>
<keyword evidence="4" id="KW-1185">Reference proteome</keyword>
<dbReference type="AlphaFoldDB" id="A0A4U1L421"/>
<proteinExistence type="predicted"/>
<dbReference type="InterPro" id="IPR046232">
    <property type="entry name" value="DUF6265"/>
</dbReference>
<evidence type="ECO:0000256" key="1">
    <source>
        <dbReference type="SAM" id="SignalP"/>
    </source>
</evidence>
<dbReference type="EMBL" id="SWKR01000002">
    <property type="protein sequence ID" value="TKD50990.1"/>
    <property type="molecule type" value="Genomic_DNA"/>
</dbReference>
<protein>
    <recommendedName>
        <fullName evidence="2">DUF6265 domain-containing protein</fullName>
    </recommendedName>
</protein>
<gene>
    <name evidence="3" type="ORF">FBR43_09630</name>
</gene>
<dbReference type="Proteomes" id="UP000309138">
    <property type="component" value="Unassembled WGS sequence"/>
</dbReference>
<dbReference type="Pfam" id="PF19780">
    <property type="entry name" value="DUF6265"/>
    <property type="match status" value="1"/>
</dbReference>
<sequence>MLVPLLAALLAQSAPGSALPAQTRTLAPGEQPMRATLADMAWIAGEWRGTSASGEAGESYSAPAGGQITGHFYEMRDGRVTLMELSQIIERDGGVVLRYRHFNPDFTGWEDGTRKPVEFRLIAIEGQRYYFDGATLDRTRPGGLDFWVRIDGAGKQPREIVYRYDRVR</sequence>
<feature type="signal peptide" evidence="1">
    <location>
        <begin position="1"/>
        <end position="20"/>
    </location>
</feature>